<dbReference type="SUPFAM" id="SSF50494">
    <property type="entry name" value="Trypsin-like serine proteases"/>
    <property type="match status" value="1"/>
</dbReference>
<proteinExistence type="predicted"/>
<dbReference type="InterPro" id="IPR009003">
    <property type="entry name" value="Peptidase_S1_PA"/>
</dbReference>
<evidence type="ECO:0000256" key="1">
    <source>
        <dbReference type="ARBA" id="ARBA00023157"/>
    </source>
</evidence>
<reference evidence="3 4" key="2">
    <citation type="submission" date="2018-06" db="EMBL/GenBank/DDBJ databases">
        <title>Metagenomic assembly of (sub)arctic Cyanobacteria and their associated microbiome from non-axenic cultures.</title>
        <authorList>
            <person name="Baurain D."/>
        </authorList>
    </citation>
    <scope>NUCLEOTIDE SEQUENCE [LARGE SCALE GENOMIC DNA]</scope>
    <source>
        <strain evidence="3">ULC129bin1</strain>
    </source>
</reference>
<dbReference type="SMART" id="SM00020">
    <property type="entry name" value="Tryp_SPc"/>
    <property type="match status" value="1"/>
</dbReference>
<dbReference type="InterPro" id="IPR051487">
    <property type="entry name" value="Ser/Thr_Proteases_Immune/Dev"/>
</dbReference>
<feature type="domain" description="Peptidase S1" evidence="2">
    <location>
        <begin position="2"/>
        <end position="260"/>
    </location>
</feature>
<evidence type="ECO:0000259" key="2">
    <source>
        <dbReference type="PROSITE" id="PS50240"/>
    </source>
</evidence>
<name>A0A2W4W500_9CYAN</name>
<dbReference type="AlphaFoldDB" id="A0A2W4W500"/>
<dbReference type="InterPro" id="IPR043504">
    <property type="entry name" value="Peptidase_S1_PA_chymotrypsin"/>
</dbReference>
<comment type="caution">
    <text evidence="3">The sequence shown here is derived from an EMBL/GenBank/DDBJ whole genome shotgun (WGS) entry which is preliminary data.</text>
</comment>
<protein>
    <recommendedName>
        <fullName evidence="2">Peptidase S1 domain-containing protein</fullName>
    </recommendedName>
</protein>
<sequence length="269" mass="29270">MIIRHDVNPDLYLADPAQFPAVVAVDKFQEEIPIAYDNIDRMLKPSLISEIQMVPKICDRTDGMGTLIHPYWILTAAHVAIGMSLENEIEFADGTYAIEQIVVHPDFRNWSEAVALAKNDIALIKLVRPAEAIAPILLYQQKNELTEIVTFLGSGDFGNGSIGPDSVDARLRKATNRVEAVDQEWLVFKFDAPPNGTALEGISGPGDSGGPALIAVGKEWAIAGISSGQDSGTLGEGRYGVLEYYIRVSQYVGWIESVVGSSVTRDIAR</sequence>
<dbReference type="Pfam" id="PF00089">
    <property type="entry name" value="Trypsin"/>
    <property type="match status" value="1"/>
</dbReference>
<dbReference type="GO" id="GO:0006508">
    <property type="term" value="P:proteolysis"/>
    <property type="evidence" value="ECO:0007669"/>
    <property type="project" value="InterPro"/>
</dbReference>
<dbReference type="PROSITE" id="PS50240">
    <property type="entry name" value="TRYPSIN_DOM"/>
    <property type="match status" value="1"/>
</dbReference>
<dbReference type="GO" id="GO:0004252">
    <property type="term" value="F:serine-type endopeptidase activity"/>
    <property type="evidence" value="ECO:0007669"/>
    <property type="project" value="InterPro"/>
</dbReference>
<dbReference type="Gene3D" id="2.40.10.10">
    <property type="entry name" value="Trypsin-like serine proteases"/>
    <property type="match status" value="1"/>
</dbReference>
<accession>A0A2W4W500</accession>
<dbReference type="PANTHER" id="PTHR24256">
    <property type="entry name" value="TRYPTASE-RELATED"/>
    <property type="match status" value="1"/>
</dbReference>
<organism evidence="3 4">
    <name type="scientific">Leptolyngbya foveolarum</name>
    <dbReference type="NCBI Taxonomy" id="47253"/>
    <lineage>
        <taxon>Bacteria</taxon>
        <taxon>Bacillati</taxon>
        <taxon>Cyanobacteriota</taxon>
        <taxon>Cyanophyceae</taxon>
        <taxon>Leptolyngbyales</taxon>
        <taxon>Leptolyngbyaceae</taxon>
        <taxon>Leptolyngbya group</taxon>
        <taxon>Leptolyngbya</taxon>
    </lineage>
</organism>
<dbReference type="InterPro" id="IPR001254">
    <property type="entry name" value="Trypsin_dom"/>
</dbReference>
<dbReference type="EMBL" id="QBMC01000042">
    <property type="protein sequence ID" value="PZO19521.1"/>
    <property type="molecule type" value="Genomic_DNA"/>
</dbReference>
<keyword evidence="1" id="KW-1015">Disulfide bond</keyword>
<dbReference type="Proteomes" id="UP000249354">
    <property type="component" value="Unassembled WGS sequence"/>
</dbReference>
<dbReference type="PRINTS" id="PR00722">
    <property type="entry name" value="CHYMOTRYPSIN"/>
</dbReference>
<evidence type="ECO:0000313" key="3">
    <source>
        <dbReference type="EMBL" id="PZO19521.1"/>
    </source>
</evidence>
<gene>
    <name evidence="3" type="ORF">DCF25_08295</name>
</gene>
<reference evidence="4" key="1">
    <citation type="submission" date="2018-04" db="EMBL/GenBank/DDBJ databases">
        <authorList>
            <person name="Cornet L."/>
        </authorList>
    </citation>
    <scope>NUCLEOTIDE SEQUENCE [LARGE SCALE GENOMIC DNA]</scope>
</reference>
<evidence type="ECO:0000313" key="4">
    <source>
        <dbReference type="Proteomes" id="UP000249354"/>
    </source>
</evidence>
<dbReference type="InterPro" id="IPR001314">
    <property type="entry name" value="Peptidase_S1A"/>
</dbReference>